<organism evidence="3">
    <name type="scientific">Demequina capsici</name>
    <dbReference type="NCBI Taxonomy" id="3075620"/>
    <lineage>
        <taxon>Bacteria</taxon>
        <taxon>Bacillati</taxon>
        <taxon>Actinomycetota</taxon>
        <taxon>Actinomycetes</taxon>
        <taxon>Micrococcales</taxon>
        <taxon>Demequinaceae</taxon>
        <taxon>Demequina</taxon>
    </lineage>
</organism>
<dbReference type="Pfam" id="PF13561">
    <property type="entry name" value="adh_short_C2"/>
    <property type="match status" value="1"/>
</dbReference>
<reference evidence="3" key="1">
    <citation type="submission" date="2023-09" db="EMBL/GenBank/DDBJ databases">
        <title>Demequina sp. a novel bacteria isolated from Capsicum annuum.</title>
        <authorList>
            <person name="Humaira Z."/>
            <person name="Lee J."/>
            <person name="Cho D."/>
        </authorList>
    </citation>
    <scope>NUCLEOTIDE SEQUENCE</scope>
    <source>
        <strain evidence="3">PMTSA13</strain>
    </source>
</reference>
<dbReference type="EMBL" id="CP134880">
    <property type="protein sequence ID" value="WNM28541.1"/>
    <property type="molecule type" value="Genomic_DNA"/>
</dbReference>
<dbReference type="SUPFAM" id="SSF51735">
    <property type="entry name" value="NAD(P)-binding Rossmann-fold domains"/>
    <property type="match status" value="1"/>
</dbReference>
<dbReference type="RefSeq" id="WP_313545029.1">
    <property type="nucleotide sequence ID" value="NZ_CP134880.1"/>
</dbReference>
<dbReference type="InterPro" id="IPR036291">
    <property type="entry name" value="NAD(P)-bd_dom_sf"/>
</dbReference>
<dbReference type="AlphaFoldDB" id="A0AA96FHG6"/>
<dbReference type="GO" id="GO:0016616">
    <property type="term" value="F:oxidoreductase activity, acting on the CH-OH group of donors, NAD or NADP as acceptor"/>
    <property type="evidence" value="ECO:0007669"/>
    <property type="project" value="TreeGrafter"/>
</dbReference>
<dbReference type="PRINTS" id="PR00081">
    <property type="entry name" value="GDHRDH"/>
</dbReference>
<dbReference type="Gene3D" id="3.40.50.720">
    <property type="entry name" value="NAD(P)-binding Rossmann-like Domain"/>
    <property type="match status" value="1"/>
</dbReference>
<dbReference type="InterPro" id="IPR002347">
    <property type="entry name" value="SDR_fam"/>
</dbReference>
<protein>
    <submittedName>
        <fullName evidence="3">SDR family NAD(P)-dependent oxidoreductase</fullName>
    </submittedName>
</protein>
<dbReference type="PANTHER" id="PTHR42760">
    <property type="entry name" value="SHORT-CHAIN DEHYDROGENASES/REDUCTASES FAMILY MEMBER"/>
    <property type="match status" value="1"/>
</dbReference>
<dbReference type="PRINTS" id="PR00080">
    <property type="entry name" value="SDRFAMILY"/>
</dbReference>
<evidence type="ECO:0000313" key="3">
    <source>
        <dbReference type="EMBL" id="WNM28541.1"/>
    </source>
</evidence>
<dbReference type="KEGG" id="dcp:RN607_05920"/>
<dbReference type="FunFam" id="3.40.50.720:FF:000084">
    <property type="entry name" value="Short-chain dehydrogenase reductase"/>
    <property type="match status" value="1"/>
</dbReference>
<dbReference type="Proteomes" id="UP001303408">
    <property type="component" value="Chromosome"/>
</dbReference>
<accession>A0AA96FHG6</accession>
<evidence type="ECO:0000256" key="2">
    <source>
        <dbReference type="ARBA" id="ARBA00023002"/>
    </source>
</evidence>
<proteinExistence type="inferred from homology"/>
<evidence type="ECO:0000256" key="1">
    <source>
        <dbReference type="ARBA" id="ARBA00006484"/>
    </source>
</evidence>
<dbReference type="CDD" id="cd05233">
    <property type="entry name" value="SDR_c"/>
    <property type="match status" value="1"/>
</dbReference>
<comment type="similarity">
    <text evidence="1">Belongs to the short-chain dehydrogenases/reductases (SDR) family.</text>
</comment>
<keyword evidence="2" id="KW-0560">Oxidoreductase</keyword>
<gene>
    <name evidence="3" type="ORF">RN607_05920</name>
</gene>
<name>A0AA96FHG6_9MICO</name>
<sequence length="256" mass="26515">MSGRLTGRSVLVTGTGGGIGRATAILCAREGAHVVGCDLNQAPSEETVELVRSEGGRMDAIAPVDLSTPDGARAWVDEAARIAGGVDVLVNNASAIRFGAIDALSYEDWSFTMRNELDIVFLVTRAAWPHLVARGGGSVVNVASITASRGAWFMPQNAHGAAKGGVLALTYQLVVEGGPHAIRVNAVSPAMTQTPHTTPMLMDPDGPAEQILSRVPLGRWGQPEDVAHAILFLASDESRHVTGANIPVDGGAAVVG</sequence>